<dbReference type="Proteomes" id="UP000216885">
    <property type="component" value="Unassembled WGS sequence"/>
</dbReference>
<dbReference type="AlphaFoldDB" id="A0A261USD9"/>
<name>A0A261USD9_9BORD</name>
<sequence length="176" mass="19324">MADMAATSMPSLQDGASIQASRAPSAIGYQSWDLLEHEFSIDWDGDDASTPTIYILSTIQALSESLFLSQDMEAFVNRTSRFAGAAVQRRSTRSTAVPICGEDRLTVTLWSRSHPVASGQHSVSRLPVDLRTLLTSVLVSPRAPTRFFELVSDIVQRISRARVSYPQETSEIAGYL</sequence>
<comment type="caution">
    <text evidence="1">The sequence shown here is derived from an EMBL/GenBank/DDBJ whole genome shotgun (WGS) entry which is preliminary data.</text>
</comment>
<organism evidence="1 2">
    <name type="scientific">Bordetella genomosp. 4</name>
    <dbReference type="NCBI Taxonomy" id="463044"/>
    <lineage>
        <taxon>Bacteria</taxon>
        <taxon>Pseudomonadati</taxon>
        <taxon>Pseudomonadota</taxon>
        <taxon>Betaproteobacteria</taxon>
        <taxon>Burkholderiales</taxon>
        <taxon>Alcaligenaceae</taxon>
        <taxon>Bordetella</taxon>
    </lineage>
</organism>
<keyword evidence="2" id="KW-1185">Reference proteome</keyword>
<reference evidence="1 2" key="1">
    <citation type="submission" date="2017-05" db="EMBL/GenBank/DDBJ databases">
        <title>Complete and WGS of Bordetella genogroups.</title>
        <authorList>
            <person name="Spilker T."/>
            <person name="LiPuma J."/>
        </authorList>
    </citation>
    <scope>NUCLEOTIDE SEQUENCE [LARGE SCALE GENOMIC DNA]</scope>
    <source>
        <strain evidence="1 2">AU9919</strain>
    </source>
</reference>
<accession>A0A261USD9</accession>
<evidence type="ECO:0000313" key="1">
    <source>
        <dbReference type="EMBL" id="OZI64551.1"/>
    </source>
</evidence>
<protein>
    <submittedName>
        <fullName evidence="1">Uncharacterized protein</fullName>
    </submittedName>
</protein>
<gene>
    <name evidence="1" type="ORF">CAL20_02525</name>
</gene>
<proteinExistence type="predicted"/>
<dbReference type="EMBL" id="NEVQ01000003">
    <property type="protein sequence ID" value="OZI64551.1"/>
    <property type="molecule type" value="Genomic_DNA"/>
</dbReference>
<evidence type="ECO:0000313" key="2">
    <source>
        <dbReference type="Proteomes" id="UP000216885"/>
    </source>
</evidence>